<dbReference type="AlphaFoldDB" id="A0A8H7NAF4"/>
<sequence>MFKIFVAHPVHLPPQMVPRVHHLMRQRVLHVLPVPDLVGTEEDAVVGAEAARLPVNLAVLGKAGRAPPAHDVVLVQVAVEVANLLGQEADDGEWVKSQLRLSSQRLQSLSSWTL</sequence>
<evidence type="ECO:0000313" key="2">
    <source>
        <dbReference type="Proteomes" id="UP000616885"/>
    </source>
</evidence>
<reference evidence="1" key="1">
    <citation type="submission" date="2020-10" db="EMBL/GenBank/DDBJ databases">
        <title>High-Quality Genome Resource of Clonostachys rosea strain S41 by Oxford Nanopore Long-Read Sequencing.</title>
        <authorList>
            <person name="Wang H."/>
        </authorList>
    </citation>
    <scope>NUCLEOTIDE SEQUENCE</scope>
    <source>
        <strain evidence="1">S41</strain>
    </source>
</reference>
<proteinExistence type="predicted"/>
<dbReference type="EMBL" id="JADCTT010000005">
    <property type="protein sequence ID" value="KAF9752145.1"/>
    <property type="molecule type" value="Genomic_DNA"/>
</dbReference>
<name>A0A8H7NAF4_BIOOC</name>
<gene>
    <name evidence="1" type="ORF">IM811_013939</name>
</gene>
<organism evidence="1 2">
    <name type="scientific">Bionectria ochroleuca</name>
    <name type="common">Gliocladium roseum</name>
    <dbReference type="NCBI Taxonomy" id="29856"/>
    <lineage>
        <taxon>Eukaryota</taxon>
        <taxon>Fungi</taxon>
        <taxon>Dikarya</taxon>
        <taxon>Ascomycota</taxon>
        <taxon>Pezizomycotina</taxon>
        <taxon>Sordariomycetes</taxon>
        <taxon>Hypocreomycetidae</taxon>
        <taxon>Hypocreales</taxon>
        <taxon>Bionectriaceae</taxon>
        <taxon>Clonostachys</taxon>
    </lineage>
</organism>
<evidence type="ECO:0000313" key="1">
    <source>
        <dbReference type="EMBL" id="KAF9752145.1"/>
    </source>
</evidence>
<protein>
    <submittedName>
        <fullName evidence="1">Uncharacterized protein</fullName>
    </submittedName>
</protein>
<comment type="caution">
    <text evidence="1">The sequence shown here is derived from an EMBL/GenBank/DDBJ whole genome shotgun (WGS) entry which is preliminary data.</text>
</comment>
<accession>A0A8H7NAF4</accession>
<dbReference type="Proteomes" id="UP000616885">
    <property type="component" value="Unassembled WGS sequence"/>
</dbReference>